<comment type="caution">
    <text evidence="2">The sequence shown here is derived from an EMBL/GenBank/DDBJ whole genome shotgun (WGS) entry which is preliminary data.</text>
</comment>
<feature type="compositionally biased region" description="Basic and acidic residues" evidence="1">
    <location>
        <begin position="128"/>
        <end position="139"/>
    </location>
</feature>
<dbReference type="Proteomes" id="UP000738325">
    <property type="component" value="Unassembled WGS sequence"/>
</dbReference>
<sequence length="145" mass="15739">MSSNLQGFTVGPCGAIEELQEWMDYPSETEGDSHFRQNNPVPTAPVLLVAPQMLSLDNEVANIDNSFALPDEISHCVQNTAPITPSSASGASSSRKTAVPECQDYYWAEPYVYSTKKVDNRANNATKQLKDAKAKEAKSSRATGL</sequence>
<accession>A0A9P6UXH4</accession>
<feature type="region of interest" description="Disordered" evidence="1">
    <location>
        <begin position="124"/>
        <end position="145"/>
    </location>
</feature>
<evidence type="ECO:0000313" key="3">
    <source>
        <dbReference type="Proteomes" id="UP000738325"/>
    </source>
</evidence>
<evidence type="ECO:0000256" key="1">
    <source>
        <dbReference type="SAM" id="MobiDB-lite"/>
    </source>
</evidence>
<organism evidence="2 3">
    <name type="scientific">Dissophora globulifera</name>
    <dbReference type="NCBI Taxonomy" id="979702"/>
    <lineage>
        <taxon>Eukaryota</taxon>
        <taxon>Fungi</taxon>
        <taxon>Fungi incertae sedis</taxon>
        <taxon>Mucoromycota</taxon>
        <taxon>Mortierellomycotina</taxon>
        <taxon>Mortierellomycetes</taxon>
        <taxon>Mortierellales</taxon>
        <taxon>Mortierellaceae</taxon>
        <taxon>Dissophora</taxon>
    </lineage>
</organism>
<dbReference type="AlphaFoldDB" id="A0A9P6UXH4"/>
<dbReference type="EMBL" id="JAAAIP010000161">
    <property type="protein sequence ID" value="KAG0324143.1"/>
    <property type="molecule type" value="Genomic_DNA"/>
</dbReference>
<name>A0A9P6UXH4_9FUNG</name>
<reference evidence="2" key="1">
    <citation type="journal article" date="2020" name="Fungal Divers.">
        <title>Resolving the Mortierellaceae phylogeny through synthesis of multi-gene phylogenetics and phylogenomics.</title>
        <authorList>
            <person name="Vandepol N."/>
            <person name="Liber J."/>
            <person name="Desiro A."/>
            <person name="Na H."/>
            <person name="Kennedy M."/>
            <person name="Barry K."/>
            <person name="Grigoriev I.V."/>
            <person name="Miller A.N."/>
            <person name="O'Donnell K."/>
            <person name="Stajich J.E."/>
            <person name="Bonito G."/>
        </authorList>
    </citation>
    <scope>NUCLEOTIDE SEQUENCE</scope>
    <source>
        <strain evidence="2">REB-010B</strain>
    </source>
</reference>
<evidence type="ECO:0000313" key="2">
    <source>
        <dbReference type="EMBL" id="KAG0324143.1"/>
    </source>
</evidence>
<keyword evidence="3" id="KW-1185">Reference proteome</keyword>
<protein>
    <submittedName>
        <fullName evidence="2">Uncharacterized protein</fullName>
    </submittedName>
</protein>
<dbReference type="OrthoDB" id="2450004at2759"/>
<gene>
    <name evidence="2" type="ORF">BGZ99_002151</name>
</gene>
<proteinExistence type="predicted"/>